<organism evidence="5 6">
    <name type="scientific">Centaurea solstitialis</name>
    <name type="common">yellow star-thistle</name>
    <dbReference type="NCBI Taxonomy" id="347529"/>
    <lineage>
        <taxon>Eukaryota</taxon>
        <taxon>Viridiplantae</taxon>
        <taxon>Streptophyta</taxon>
        <taxon>Embryophyta</taxon>
        <taxon>Tracheophyta</taxon>
        <taxon>Spermatophyta</taxon>
        <taxon>Magnoliopsida</taxon>
        <taxon>eudicotyledons</taxon>
        <taxon>Gunneridae</taxon>
        <taxon>Pentapetalae</taxon>
        <taxon>asterids</taxon>
        <taxon>campanulids</taxon>
        <taxon>Asterales</taxon>
        <taxon>Asteraceae</taxon>
        <taxon>Carduoideae</taxon>
        <taxon>Cardueae</taxon>
        <taxon>Centaureinae</taxon>
        <taxon>Centaurea</taxon>
    </lineage>
</organism>
<dbReference type="Proteomes" id="UP001172457">
    <property type="component" value="Chromosome 7"/>
</dbReference>
<evidence type="ECO:0000313" key="5">
    <source>
        <dbReference type="EMBL" id="KAJ9539637.1"/>
    </source>
</evidence>
<dbReference type="Pfam" id="PF03514">
    <property type="entry name" value="GRAS"/>
    <property type="match status" value="1"/>
</dbReference>
<protein>
    <recommendedName>
        <fullName evidence="7">Scarecrow-like protein 8</fullName>
    </recommendedName>
</protein>
<reference evidence="5" key="1">
    <citation type="submission" date="2023-03" db="EMBL/GenBank/DDBJ databases">
        <title>Chromosome-scale reference genome and RAD-based genetic map of yellow starthistle (Centaurea solstitialis) reveal putative structural variation and QTLs associated with invader traits.</title>
        <authorList>
            <person name="Reatini B."/>
            <person name="Cang F.A."/>
            <person name="Jiang Q."/>
            <person name="Mckibben M.T.W."/>
            <person name="Barker M.S."/>
            <person name="Rieseberg L.H."/>
            <person name="Dlugosch K.M."/>
        </authorList>
    </citation>
    <scope>NUCLEOTIDE SEQUENCE</scope>
    <source>
        <strain evidence="5">CAN-66</strain>
        <tissue evidence="5">Leaf</tissue>
    </source>
</reference>
<feature type="region of interest" description="SAW" evidence="3">
    <location>
        <begin position="512"/>
        <end position="589"/>
    </location>
</feature>
<dbReference type="InterPro" id="IPR005202">
    <property type="entry name" value="TF_GRAS"/>
</dbReference>
<name>A0AA38SUV8_9ASTR</name>
<keyword evidence="1" id="KW-0805">Transcription regulation</keyword>
<accession>A0AA38SUV8</accession>
<dbReference type="EMBL" id="JARYMX010000007">
    <property type="protein sequence ID" value="KAJ9539637.1"/>
    <property type="molecule type" value="Genomic_DNA"/>
</dbReference>
<keyword evidence="2" id="KW-0804">Transcription</keyword>
<dbReference type="PROSITE" id="PS50985">
    <property type="entry name" value="GRAS"/>
    <property type="match status" value="1"/>
</dbReference>
<sequence length="589" mass="64801">MSSGFSGEFPDFFNVNGGGNVAGRSMSMMNVNNVNRQVAYRSQVAGILSGESSDLIGKRTLAEFQLQNRQQASSVYLRNVKQRSFYYHNQQASPMEFLVSPENSSISDYISPASSDSVSRYDVVSLSQQLRPQSFQTDNYQINDYACRKQPPENIESERSMMNRLQELEKELFLDEENDAVSVVTDTTEWSETTIRKLVTPAKPATSSTSSSASSSVASPPPASPKQLVSDLAKAIADGESEIATELLTRLDQSSNARGTPEQKLGSYMVRGFRSRVNHTISSATDDLSSSAAELFGREHILSTQLMYDKSPCFKLAFMAANDVILQAFSRSSTHPEKTLHVVDFDIGHGLQYVYLLHAVAAARKNNPRIQRRVRLTTFTDFGNGGCERLKRVGDGLESLSNKLGEGLKVENDDVLAVNFAFKLNKLPDESVTTDNLRDEVLRRVKAMSPAVVTVAEQELNGNTASFAARVNDALGYYGALLDSVDSTIPTGDPERVRIEEGLSRRVFNSVACEGKDRVERCEVFGKWRARMTMAGLVCDPVSRLGVESLRSKVNSGTRGNPGFTVEEDSGGIRIGWLGRTLNVVSAWH</sequence>
<evidence type="ECO:0008006" key="7">
    <source>
        <dbReference type="Google" id="ProtNLM"/>
    </source>
</evidence>
<feature type="short sequence motif" description="VHIID" evidence="3">
    <location>
        <begin position="340"/>
        <end position="344"/>
    </location>
</feature>
<evidence type="ECO:0000256" key="1">
    <source>
        <dbReference type="ARBA" id="ARBA00023015"/>
    </source>
</evidence>
<comment type="caution">
    <text evidence="3">Lacks conserved residue(s) required for the propagation of feature annotation.</text>
</comment>
<dbReference type="AlphaFoldDB" id="A0AA38SUV8"/>
<gene>
    <name evidence="5" type="ORF">OSB04_026143</name>
</gene>
<comment type="similarity">
    <text evidence="3">Belongs to the GRAS family.</text>
</comment>
<evidence type="ECO:0000313" key="6">
    <source>
        <dbReference type="Proteomes" id="UP001172457"/>
    </source>
</evidence>
<keyword evidence="6" id="KW-1185">Reference proteome</keyword>
<evidence type="ECO:0000256" key="4">
    <source>
        <dbReference type="SAM" id="MobiDB-lite"/>
    </source>
</evidence>
<evidence type="ECO:0000256" key="3">
    <source>
        <dbReference type="PROSITE-ProRule" id="PRU01191"/>
    </source>
</evidence>
<feature type="region of interest" description="Disordered" evidence="4">
    <location>
        <begin position="200"/>
        <end position="226"/>
    </location>
</feature>
<feature type="compositionally biased region" description="Low complexity" evidence="4">
    <location>
        <begin position="200"/>
        <end position="218"/>
    </location>
</feature>
<evidence type="ECO:0000256" key="2">
    <source>
        <dbReference type="ARBA" id="ARBA00023163"/>
    </source>
</evidence>
<dbReference type="PANTHER" id="PTHR31636">
    <property type="entry name" value="OSJNBA0084A10.13 PROTEIN-RELATED"/>
    <property type="match status" value="1"/>
</dbReference>
<comment type="caution">
    <text evidence="5">The sequence shown here is derived from an EMBL/GenBank/DDBJ whole genome shotgun (WGS) entry which is preliminary data.</text>
</comment>
<proteinExistence type="inferred from homology"/>